<name>A0ABV7C4G3_9PROT</name>
<evidence type="ECO:0000256" key="7">
    <source>
        <dbReference type="ARBA" id="ARBA00023002"/>
    </source>
</evidence>
<keyword evidence="9" id="KW-1015">Disulfide bond</keyword>
<dbReference type="Proteomes" id="UP001595420">
    <property type="component" value="Unassembled WGS sequence"/>
</dbReference>
<keyword evidence="8 12" id="KW-0472">Membrane</keyword>
<feature type="transmembrane region" description="Helical" evidence="12">
    <location>
        <begin position="44"/>
        <end position="62"/>
    </location>
</feature>
<evidence type="ECO:0000256" key="5">
    <source>
        <dbReference type="ARBA" id="ARBA00022982"/>
    </source>
</evidence>
<keyword evidence="3" id="KW-0813">Transport</keyword>
<evidence type="ECO:0000256" key="3">
    <source>
        <dbReference type="ARBA" id="ARBA00022448"/>
    </source>
</evidence>
<dbReference type="EMBL" id="JBHRSB010000029">
    <property type="protein sequence ID" value="MFC3004086.1"/>
    <property type="molecule type" value="Genomic_DNA"/>
</dbReference>
<evidence type="ECO:0000313" key="14">
    <source>
        <dbReference type="Proteomes" id="UP001595420"/>
    </source>
</evidence>
<comment type="subcellular location">
    <subcellularLocation>
        <location evidence="1">Membrane</location>
        <topology evidence="1">Multi-pass membrane protein</topology>
    </subcellularLocation>
</comment>
<evidence type="ECO:0000256" key="4">
    <source>
        <dbReference type="ARBA" id="ARBA00022692"/>
    </source>
</evidence>
<feature type="transmembrane region" description="Helical" evidence="12">
    <location>
        <begin position="144"/>
        <end position="166"/>
    </location>
</feature>
<dbReference type="SUPFAM" id="SSF158442">
    <property type="entry name" value="DsbB-like"/>
    <property type="match status" value="1"/>
</dbReference>
<evidence type="ECO:0000256" key="9">
    <source>
        <dbReference type="ARBA" id="ARBA00023157"/>
    </source>
</evidence>
<gene>
    <name evidence="13" type="ORF">ACFOD3_29665</name>
</gene>
<proteinExistence type="inferred from homology"/>
<protein>
    <submittedName>
        <fullName evidence="13">Disulfide bond formation protein B</fullName>
    </submittedName>
</protein>
<dbReference type="InterPro" id="IPR012187">
    <property type="entry name" value="Disulphide_bond_form_BdbC"/>
</dbReference>
<evidence type="ECO:0000256" key="6">
    <source>
        <dbReference type="ARBA" id="ARBA00022989"/>
    </source>
</evidence>
<evidence type="ECO:0000256" key="1">
    <source>
        <dbReference type="ARBA" id="ARBA00004141"/>
    </source>
</evidence>
<organism evidence="13 14">
    <name type="scientific">Falsiroseomonas tokyonensis</name>
    <dbReference type="NCBI Taxonomy" id="430521"/>
    <lineage>
        <taxon>Bacteria</taxon>
        <taxon>Pseudomonadati</taxon>
        <taxon>Pseudomonadota</taxon>
        <taxon>Alphaproteobacteria</taxon>
        <taxon>Acetobacterales</taxon>
        <taxon>Roseomonadaceae</taxon>
        <taxon>Falsiroseomonas</taxon>
    </lineage>
</organism>
<keyword evidence="11" id="KW-0676">Redox-active center</keyword>
<keyword evidence="6 12" id="KW-1133">Transmembrane helix</keyword>
<keyword evidence="5" id="KW-0249">Electron transport</keyword>
<feature type="transmembrane region" description="Helical" evidence="12">
    <location>
        <begin position="74"/>
        <end position="92"/>
    </location>
</feature>
<evidence type="ECO:0000313" key="13">
    <source>
        <dbReference type="EMBL" id="MFC3004086.1"/>
    </source>
</evidence>
<evidence type="ECO:0000256" key="8">
    <source>
        <dbReference type="ARBA" id="ARBA00023136"/>
    </source>
</evidence>
<evidence type="ECO:0000256" key="2">
    <source>
        <dbReference type="ARBA" id="ARBA00007602"/>
    </source>
</evidence>
<feature type="transmembrane region" description="Helical" evidence="12">
    <location>
        <begin position="101"/>
        <end position="124"/>
    </location>
</feature>
<evidence type="ECO:0000256" key="12">
    <source>
        <dbReference type="SAM" id="Phobius"/>
    </source>
</evidence>
<reference evidence="14" key="1">
    <citation type="journal article" date="2019" name="Int. J. Syst. Evol. Microbiol.">
        <title>The Global Catalogue of Microorganisms (GCM) 10K type strain sequencing project: providing services to taxonomists for standard genome sequencing and annotation.</title>
        <authorList>
            <consortium name="The Broad Institute Genomics Platform"/>
            <consortium name="The Broad Institute Genome Sequencing Center for Infectious Disease"/>
            <person name="Wu L."/>
            <person name="Ma J."/>
        </authorList>
    </citation>
    <scope>NUCLEOTIDE SEQUENCE [LARGE SCALE GENOMIC DNA]</scope>
    <source>
        <strain evidence="14">CGMCC 1.16855</strain>
    </source>
</reference>
<dbReference type="InterPro" id="IPR003752">
    <property type="entry name" value="DiS_bond_form_DsbB/BdbC"/>
</dbReference>
<keyword evidence="7" id="KW-0560">Oxidoreductase</keyword>
<keyword evidence="10" id="KW-0143">Chaperone</keyword>
<sequence length="173" mass="18514">MLPRLVQERGSLRKTDLMPQTAQPPSATPQPKVAPQTGDVWPRLFAAWFVSLAATLGALFIGEVMGQTPCLLCWYQRILMFPLAVILAIASFRSDAAIRPYVLALAAMGWLIAAYHGLLYAGLIPAEIEPCGAGPSCSGGGMTVFGAVPIPYLSVASFTAILLLLLPSWRSSR</sequence>
<accession>A0ABV7C4G3</accession>
<comment type="caution">
    <text evidence="13">The sequence shown here is derived from an EMBL/GenBank/DDBJ whole genome shotgun (WGS) entry which is preliminary data.</text>
</comment>
<dbReference type="PANTHER" id="PTHR43469:SF1">
    <property type="entry name" value="SPBETA PROPHAGE-DERIVED DISULFIDE BOND FORMATION PROTEIN B"/>
    <property type="match status" value="1"/>
</dbReference>
<comment type="similarity">
    <text evidence="2">Belongs to the DsbB family. BdbC subfamily.</text>
</comment>
<dbReference type="Gene3D" id="1.20.1550.10">
    <property type="entry name" value="DsbB-like"/>
    <property type="match status" value="1"/>
</dbReference>
<dbReference type="PANTHER" id="PTHR43469">
    <property type="entry name" value="DISULFIDE FORMATION PROTEIN-RELATED"/>
    <property type="match status" value="1"/>
</dbReference>
<keyword evidence="4 12" id="KW-0812">Transmembrane</keyword>
<dbReference type="InterPro" id="IPR023380">
    <property type="entry name" value="DsbB-like_sf"/>
</dbReference>
<evidence type="ECO:0000256" key="10">
    <source>
        <dbReference type="ARBA" id="ARBA00023186"/>
    </source>
</evidence>
<evidence type="ECO:0000256" key="11">
    <source>
        <dbReference type="ARBA" id="ARBA00023284"/>
    </source>
</evidence>
<keyword evidence="14" id="KW-1185">Reference proteome</keyword>
<dbReference type="Pfam" id="PF02600">
    <property type="entry name" value="DsbB"/>
    <property type="match status" value="1"/>
</dbReference>